<accession>A0A1E7F9Z1</accession>
<evidence type="ECO:0000313" key="1">
    <source>
        <dbReference type="EMBL" id="OEU14991.1"/>
    </source>
</evidence>
<dbReference type="GO" id="GO:0016301">
    <property type="term" value="F:kinase activity"/>
    <property type="evidence" value="ECO:0007669"/>
    <property type="project" value="UniProtKB-KW"/>
</dbReference>
<name>A0A1E7F9Z1_9STRA</name>
<dbReference type="Gene3D" id="3.30.70.141">
    <property type="entry name" value="Nucleoside diphosphate kinase-like domain"/>
    <property type="match status" value="1"/>
</dbReference>
<gene>
    <name evidence="1" type="ORF">FRACYDRAFT_239671</name>
</gene>
<protein>
    <submittedName>
        <fullName evidence="1">Nucleoside diphosphate kinase</fullName>
    </submittedName>
</protein>
<dbReference type="SUPFAM" id="SSF54919">
    <property type="entry name" value="Nucleoside diphosphate kinase, NDK"/>
    <property type="match status" value="1"/>
</dbReference>
<dbReference type="InterPro" id="IPR036850">
    <property type="entry name" value="NDK-like_dom_sf"/>
</dbReference>
<sequence length="321" mass="35656">MTTIIGRTEATETTCPATTKNSAFVFIKPHANTEGVRDLVMEKLKSSGINILKVVDIGGEEIDQKNLIDQHYYSIASKATILPANKIPVPVEKFEKNFGESWTDVLKDGRAVNALEACKRFECSPDELNKAWNGVSDSTVKLGGGFYCAKMSVNGKPELYVFNAFFMTMRSKYVGKDKEIRCYEVEWDPTELSWSSFRNDILGPTDPNEAPPNSIRKTILNQYKKLGLSSIPDRSDNGVHASASPFEALAEKMNWLSLDLESDGLGKALVDAGISKSRIHEWSRDPQINLSDSATGSVFDALEDLDIDECIQKLIEFNKLN</sequence>
<keyword evidence="2" id="KW-1185">Reference proteome</keyword>
<keyword evidence="1" id="KW-0418">Kinase</keyword>
<dbReference type="Proteomes" id="UP000095751">
    <property type="component" value="Unassembled WGS sequence"/>
</dbReference>
<dbReference type="InParanoid" id="A0A1E7F9Z1"/>
<dbReference type="EMBL" id="KV784359">
    <property type="protein sequence ID" value="OEU14991.1"/>
    <property type="molecule type" value="Genomic_DNA"/>
</dbReference>
<keyword evidence="1" id="KW-0808">Transferase</keyword>
<dbReference type="OrthoDB" id="2162449at2759"/>
<reference evidence="1 2" key="1">
    <citation type="submission" date="2016-09" db="EMBL/GenBank/DDBJ databases">
        <title>Extensive genetic diversity and differential bi-allelic expression allows diatom success in the polar Southern Ocean.</title>
        <authorList>
            <consortium name="DOE Joint Genome Institute"/>
            <person name="Mock T."/>
            <person name="Otillar R.P."/>
            <person name="Strauss J."/>
            <person name="Dupont C."/>
            <person name="Frickenhaus S."/>
            <person name="Maumus F."/>
            <person name="Mcmullan M."/>
            <person name="Sanges R."/>
            <person name="Schmutz J."/>
            <person name="Toseland A."/>
            <person name="Valas R."/>
            <person name="Veluchamy A."/>
            <person name="Ward B.J."/>
            <person name="Allen A."/>
            <person name="Barry K."/>
            <person name="Falciatore A."/>
            <person name="Ferrante M."/>
            <person name="Fortunato A.E."/>
            <person name="Gloeckner G."/>
            <person name="Gruber A."/>
            <person name="Hipkin R."/>
            <person name="Janech M."/>
            <person name="Kroth P."/>
            <person name="Leese F."/>
            <person name="Lindquist E."/>
            <person name="Lyon B.R."/>
            <person name="Martin J."/>
            <person name="Mayer C."/>
            <person name="Parker M."/>
            <person name="Quesneville H."/>
            <person name="Raymond J."/>
            <person name="Uhlig C."/>
            <person name="Valentin K.U."/>
            <person name="Worden A.Z."/>
            <person name="Armbrust E.V."/>
            <person name="Bowler C."/>
            <person name="Green B."/>
            <person name="Moulton V."/>
            <person name="Van Oosterhout C."/>
            <person name="Grigoriev I."/>
        </authorList>
    </citation>
    <scope>NUCLEOTIDE SEQUENCE [LARGE SCALE GENOMIC DNA]</scope>
    <source>
        <strain evidence="1 2">CCMP1102</strain>
    </source>
</reference>
<organism evidence="1 2">
    <name type="scientific">Fragilariopsis cylindrus CCMP1102</name>
    <dbReference type="NCBI Taxonomy" id="635003"/>
    <lineage>
        <taxon>Eukaryota</taxon>
        <taxon>Sar</taxon>
        <taxon>Stramenopiles</taxon>
        <taxon>Ochrophyta</taxon>
        <taxon>Bacillariophyta</taxon>
        <taxon>Bacillariophyceae</taxon>
        <taxon>Bacillariophycidae</taxon>
        <taxon>Bacillariales</taxon>
        <taxon>Bacillariaceae</taxon>
        <taxon>Fragilariopsis</taxon>
    </lineage>
</organism>
<dbReference type="KEGG" id="fcy:FRACYDRAFT_239671"/>
<dbReference type="AlphaFoldDB" id="A0A1E7F9Z1"/>
<proteinExistence type="predicted"/>
<evidence type="ECO:0000313" key="2">
    <source>
        <dbReference type="Proteomes" id="UP000095751"/>
    </source>
</evidence>